<gene>
    <name evidence="1" type="ORF">AYBTSS11_LOCUS14018</name>
</gene>
<sequence>MATPDDVANFISITGAPESVAVQKLEEYKGNINDAMNAYFLEEKKLSGKEKNVAVSPQSAACNQSEIEASKREWGECSSLEAKNDVFIDSSDRWMPKSFESPPPQSSHQEEVKKVAKFEPHAQSGLGNDEIEEEMLKAAIEASKKEWQGCSSWEEIDCNDEDSDLARAIAFSIETAEKEQAVRKIPVQEEEHGVQDLLHKRKLTNISRNQLEEFLRLSCSSAGFLFGCGYELKNNRMISSLCISALSCKSTLWQFAAVYQQSAPLFYVHPLEGNIAAVRSFCCCSTAEREKSAFEIVVEEKEEDPEIHDLVDKRKKTNTSINQLEVADDLGSPPVGEEEEFKSSAIPTLCLHKGTYSSTFEEQGLRNREALHLEWTKKTTEHSLKTMGGLLFVYADLYSLLVKLYSLK</sequence>
<proteinExistence type="predicted"/>
<dbReference type="Pfam" id="PF14555">
    <property type="entry name" value="UBA_4"/>
    <property type="match status" value="1"/>
</dbReference>
<reference evidence="1" key="1">
    <citation type="submission" date="2023-10" db="EMBL/GenBank/DDBJ databases">
        <authorList>
            <person name="Domelevo Entfellner J.-B."/>
        </authorList>
    </citation>
    <scope>NUCLEOTIDE SEQUENCE</scope>
</reference>
<organism evidence="1 2">
    <name type="scientific">Sphenostylis stenocarpa</name>
    <dbReference type="NCBI Taxonomy" id="92480"/>
    <lineage>
        <taxon>Eukaryota</taxon>
        <taxon>Viridiplantae</taxon>
        <taxon>Streptophyta</taxon>
        <taxon>Embryophyta</taxon>
        <taxon>Tracheophyta</taxon>
        <taxon>Spermatophyta</taxon>
        <taxon>Magnoliopsida</taxon>
        <taxon>eudicotyledons</taxon>
        <taxon>Gunneridae</taxon>
        <taxon>Pentapetalae</taxon>
        <taxon>rosids</taxon>
        <taxon>fabids</taxon>
        <taxon>Fabales</taxon>
        <taxon>Fabaceae</taxon>
        <taxon>Papilionoideae</taxon>
        <taxon>50 kb inversion clade</taxon>
        <taxon>NPAAA clade</taxon>
        <taxon>indigoferoid/millettioid clade</taxon>
        <taxon>Phaseoleae</taxon>
        <taxon>Sphenostylis</taxon>
    </lineage>
</organism>
<evidence type="ECO:0000313" key="2">
    <source>
        <dbReference type="Proteomes" id="UP001189624"/>
    </source>
</evidence>
<dbReference type="AlphaFoldDB" id="A0AA86SR62"/>
<protein>
    <submittedName>
        <fullName evidence="1">Uncharacterized protein</fullName>
    </submittedName>
</protein>
<dbReference type="EMBL" id="OY731401">
    <property type="protein sequence ID" value="CAJ1950002.1"/>
    <property type="molecule type" value="Genomic_DNA"/>
</dbReference>
<evidence type="ECO:0000313" key="1">
    <source>
        <dbReference type="EMBL" id="CAJ1950002.1"/>
    </source>
</evidence>
<dbReference type="Pfam" id="PF02809">
    <property type="entry name" value="UIM"/>
    <property type="match status" value="2"/>
</dbReference>
<dbReference type="Proteomes" id="UP001189624">
    <property type="component" value="Chromosome 4"/>
</dbReference>
<accession>A0AA86SR62</accession>
<name>A0AA86SR62_9FABA</name>
<keyword evidence="2" id="KW-1185">Reference proteome</keyword>
<dbReference type="CDD" id="cd14351">
    <property type="entry name" value="UBA_Ubx1_like"/>
    <property type="match status" value="1"/>
</dbReference>
<dbReference type="Gramene" id="rna-AYBTSS11_LOCUS14018">
    <property type="protein sequence ID" value="CAJ1950002.1"/>
    <property type="gene ID" value="gene-AYBTSS11_LOCUS14018"/>
</dbReference>
<dbReference type="InterPro" id="IPR003903">
    <property type="entry name" value="UIM_dom"/>
</dbReference>